<dbReference type="SMART" id="SM01003">
    <property type="entry name" value="AlaDh_PNT_N"/>
    <property type="match status" value="1"/>
</dbReference>
<dbReference type="Proteomes" id="UP001165685">
    <property type="component" value="Unassembled WGS sequence"/>
</dbReference>
<dbReference type="SUPFAM" id="SSF51735">
    <property type="entry name" value="NAD(P)-binding Rossmann-fold domains"/>
    <property type="match status" value="1"/>
</dbReference>
<evidence type="ECO:0000313" key="12">
    <source>
        <dbReference type="EMBL" id="MDA2803095.1"/>
    </source>
</evidence>
<feature type="domain" description="Alanine dehydrogenase/pyridine nucleotide transhydrogenase NAD(H)-binding" evidence="10">
    <location>
        <begin position="148"/>
        <end position="313"/>
    </location>
</feature>
<evidence type="ECO:0000256" key="9">
    <source>
        <dbReference type="SAM" id="MobiDB-lite"/>
    </source>
</evidence>
<dbReference type="PANTHER" id="PTHR10160:SF19">
    <property type="entry name" value="PROTON-TRANSLOCATING NAD(P)(+) TRANSHYDROGENASE"/>
    <property type="match status" value="1"/>
</dbReference>
<evidence type="ECO:0000256" key="3">
    <source>
        <dbReference type="ARBA" id="ARBA00012943"/>
    </source>
</evidence>
<organism evidence="12 13">
    <name type="scientific">Nocardiopsis suaedae</name>
    <dbReference type="NCBI Taxonomy" id="3018444"/>
    <lineage>
        <taxon>Bacteria</taxon>
        <taxon>Bacillati</taxon>
        <taxon>Actinomycetota</taxon>
        <taxon>Actinomycetes</taxon>
        <taxon>Streptosporangiales</taxon>
        <taxon>Nocardiopsidaceae</taxon>
        <taxon>Nocardiopsis</taxon>
    </lineage>
</organism>
<dbReference type="Pfam" id="PF01262">
    <property type="entry name" value="AlaDh_PNT_C"/>
    <property type="match status" value="1"/>
</dbReference>
<evidence type="ECO:0000313" key="13">
    <source>
        <dbReference type="Proteomes" id="UP001165685"/>
    </source>
</evidence>
<dbReference type="SMART" id="SM01002">
    <property type="entry name" value="AlaDh_PNT_C"/>
    <property type="match status" value="1"/>
</dbReference>
<evidence type="ECO:0000259" key="10">
    <source>
        <dbReference type="SMART" id="SM01002"/>
    </source>
</evidence>
<keyword evidence="7" id="KW-0520">NAD</keyword>
<dbReference type="InterPro" id="IPR036291">
    <property type="entry name" value="NAD(P)-bd_dom_sf"/>
</dbReference>
<comment type="function">
    <text evidence="1">The transhydrogenation between NADH and NADP is coupled to respiration and ATP hydrolysis and functions as a proton pump across the membrane.</text>
</comment>
<evidence type="ECO:0000256" key="1">
    <source>
        <dbReference type="ARBA" id="ARBA00003943"/>
    </source>
</evidence>
<feature type="domain" description="Alanine dehydrogenase/pyridine nucleotide transhydrogenase N-terminal" evidence="11">
    <location>
        <begin position="7"/>
        <end position="139"/>
    </location>
</feature>
<evidence type="ECO:0000259" key="11">
    <source>
        <dbReference type="SMART" id="SM01003"/>
    </source>
</evidence>
<gene>
    <name evidence="12" type="ORF">O4U47_01110</name>
</gene>
<dbReference type="RefSeq" id="WP_270675202.1">
    <property type="nucleotide sequence ID" value="NZ_JAQFWP010000001.1"/>
</dbReference>
<dbReference type="SUPFAM" id="SSF52283">
    <property type="entry name" value="Formate/glycerate dehydrogenase catalytic domain-like"/>
    <property type="match status" value="1"/>
</dbReference>
<dbReference type="Pfam" id="PF05222">
    <property type="entry name" value="AlaDh_PNT_N"/>
    <property type="match status" value="1"/>
</dbReference>
<dbReference type="PROSITE" id="PS00837">
    <property type="entry name" value="ALADH_PNT_2"/>
    <property type="match status" value="1"/>
</dbReference>
<reference evidence="12" key="1">
    <citation type="submission" date="2023-01" db="EMBL/GenBank/DDBJ databases">
        <title>Draft genome sequence of Nocardiopsis sp. LSu2-4 isolated from halophytes.</title>
        <authorList>
            <person name="Duangmal K."/>
            <person name="Chantavorakit T."/>
        </authorList>
    </citation>
    <scope>NUCLEOTIDE SEQUENCE</scope>
    <source>
        <strain evidence="12">LSu2-4</strain>
    </source>
</reference>
<protein>
    <recommendedName>
        <fullName evidence="3">proton-translocating NAD(P)(+) transhydrogenase</fullName>
        <ecNumber evidence="3">7.1.1.1</ecNumber>
    </recommendedName>
</protein>
<dbReference type="Gene3D" id="3.40.50.720">
    <property type="entry name" value="NAD(P)-binding Rossmann-like Domain"/>
    <property type="match status" value="2"/>
</dbReference>
<comment type="caution">
    <text evidence="12">The sequence shown here is derived from an EMBL/GenBank/DDBJ whole genome shotgun (WGS) entry which is preliminary data.</text>
</comment>
<dbReference type="EMBL" id="JAQFWP010000001">
    <property type="protein sequence ID" value="MDA2803095.1"/>
    <property type="molecule type" value="Genomic_DNA"/>
</dbReference>
<keyword evidence="13" id="KW-1185">Reference proteome</keyword>
<keyword evidence="5" id="KW-0521">NADP</keyword>
<dbReference type="InterPro" id="IPR007698">
    <property type="entry name" value="AlaDH/PNT_NAD(H)-bd"/>
</dbReference>
<dbReference type="PANTHER" id="PTHR10160">
    <property type="entry name" value="NAD(P) TRANSHYDROGENASE"/>
    <property type="match status" value="1"/>
</dbReference>
<evidence type="ECO:0000256" key="7">
    <source>
        <dbReference type="ARBA" id="ARBA00023027"/>
    </source>
</evidence>
<sequence>MPEPAAGVLGTPGERRAPVVPAGVAALREQGLAVLVEHGAGAGARYADEEYAAHGARPASRDAVLAADLVLCVTRPPAADLARLGPGQTLMGLLRPDEDPEPLRAAAAAGATLVALEGVPRTLSRAQTMDALSSQASVAGYKAVIEAARAYDGYLPLLMTAAGVARPARVLVLGAGVAGLQAIATAHRLGAVVTGYDVRPEAREEIASVGASVLEADGLDAGGEGGYARALTGDERAAQRAALAGAAAGFDIVICAALVPSGPPPLLLTAEAVDRMRPGAVVVDLACGARGGNAEPAVPGTEIRTPGGVAVIGAGGLAATVPRAASEAYSRNITALAAHLLDGGRVAVDLDDEIQAGVVAAHGGRGRHPALSGPGAPSAHGAATAAGPGEDHGSP</sequence>
<comment type="catalytic activity">
    <reaction evidence="8">
        <text>NAD(+) + NADPH + H(+)(in) = NADH + NADP(+) + H(+)(out)</text>
        <dbReference type="Rhea" id="RHEA:47992"/>
        <dbReference type="ChEBI" id="CHEBI:15378"/>
        <dbReference type="ChEBI" id="CHEBI:57540"/>
        <dbReference type="ChEBI" id="CHEBI:57783"/>
        <dbReference type="ChEBI" id="CHEBI:57945"/>
        <dbReference type="ChEBI" id="CHEBI:58349"/>
        <dbReference type="EC" id="7.1.1.1"/>
    </reaction>
</comment>
<dbReference type="EC" id="7.1.1.1" evidence="3"/>
<keyword evidence="6" id="KW-1278">Translocase</keyword>
<proteinExistence type="inferred from homology"/>
<feature type="region of interest" description="Disordered" evidence="9">
    <location>
        <begin position="363"/>
        <end position="395"/>
    </location>
</feature>
<accession>A0ABT4TEF9</accession>
<name>A0ABT4TEF9_9ACTN</name>
<evidence type="ECO:0000256" key="4">
    <source>
        <dbReference type="ARBA" id="ARBA00022741"/>
    </source>
</evidence>
<dbReference type="InterPro" id="IPR008143">
    <property type="entry name" value="Ala_DH/PNT_CS2"/>
</dbReference>
<dbReference type="InterPro" id="IPR007886">
    <property type="entry name" value="AlaDH/PNT_N"/>
</dbReference>
<feature type="compositionally biased region" description="Low complexity" evidence="9">
    <location>
        <begin position="369"/>
        <end position="388"/>
    </location>
</feature>
<evidence type="ECO:0000256" key="8">
    <source>
        <dbReference type="ARBA" id="ARBA00048202"/>
    </source>
</evidence>
<evidence type="ECO:0000256" key="2">
    <source>
        <dbReference type="ARBA" id="ARBA00005689"/>
    </source>
</evidence>
<comment type="similarity">
    <text evidence="2">Belongs to the AlaDH/PNT family.</text>
</comment>
<evidence type="ECO:0000256" key="5">
    <source>
        <dbReference type="ARBA" id="ARBA00022857"/>
    </source>
</evidence>
<keyword evidence="4" id="KW-0547">Nucleotide-binding</keyword>
<evidence type="ECO:0000256" key="6">
    <source>
        <dbReference type="ARBA" id="ARBA00022967"/>
    </source>
</evidence>